<dbReference type="InterPro" id="IPR001709">
    <property type="entry name" value="Flavoprot_Pyr_Nucl_cyt_Rdtase"/>
</dbReference>
<proteinExistence type="predicted"/>
<organism evidence="3 4">
    <name type="scientific">Colletotrichum cuscutae</name>
    <dbReference type="NCBI Taxonomy" id="1209917"/>
    <lineage>
        <taxon>Eukaryota</taxon>
        <taxon>Fungi</taxon>
        <taxon>Dikarya</taxon>
        <taxon>Ascomycota</taxon>
        <taxon>Pezizomycotina</taxon>
        <taxon>Sordariomycetes</taxon>
        <taxon>Hypocreomycetidae</taxon>
        <taxon>Glomerellales</taxon>
        <taxon>Glomerellaceae</taxon>
        <taxon>Colletotrichum</taxon>
        <taxon>Colletotrichum acutatum species complex</taxon>
    </lineage>
</organism>
<dbReference type="SUPFAM" id="SSF51395">
    <property type="entry name" value="FMN-linked oxidoreductases"/>
    <property type="match status" value="1"/>
</dbReference>
<dbReference type="Gene3D" id="1.20.990.10">
    <property type="entry name" value="NADPH-cytochrome p450 Reductase, Chain A, domain 3"/>
    <property type="match status" value="1"/>
</dbReference>
<keyword evidence="4" id="KW-1185">Reference proteome</keyword>
<keyword evidence="1" id="KW-0285">Flavoprotein</keyword>
<dbReference type="SUPFAM" id="SSF52343">
    <property type="entry name" value="Ferredoxin reductase-like, C-terminal NADP-linked domain"/>
    <property type="match status" value="1"/>
</dbReference>
<dbReference type="InterPro" id="IPR045247">
    <property type="entry name" value="Oye-like"/>
</dbReference>
<dbReference type="Pfam" id="PF00724">
    <property type="entry name" value="Oxidored_FMN"/>
    <property type="match status" value="1"/>
</dbReference>
<dbReference type="SUPFAM" id="SSF63380">
    <property type="entry name" value="Riboflavin synthase domain-like"/>
    <property type="match status" value="1"/>
</dbReference>
<dbReference type="AlphaFoldDB" id="A0AAI9XF53"/>
<dbReference type="Gene3D" id="3.20.20.70">
    <property type="entry name" value="Aldolase class I"/>
    <property type="match status" value="1"/>
</dbReference>
<dbReference type="InterPro" id="IPR039261">
    <property type="entry name" value="FNR_nucleotide-bd"/>
</dbReference>
<evidence type="ECO:0000259" key="2">
    <source>
        <dbReference type="PROSITE" id="PS51384"/>
    </source>
</evidence>
<dbReference type="PRINTS" id="PR00371">
    <property type="entry name" value="FPNCR"/>
</dbReference>
<dbReference type="Proteomes" id="UP001239213">
    <property type="component" value="Unassembled WGS sequence"/>
</dbReference>
<evidence type="ECO:0000313" key="4">
    <source>
        <dbReference type="Proteomes" id="UP001239213"/>
    </source>
</evidence>
<dbReference type="Gene3D" id="3.40.50.80">
    <property type="entry name" value="Nucleotide-binding domain of ferredoxin-NADP reductase (FNR) module"/>
    <property type="match status" value="1"/>
</dbReference>
<reference evidence="3" key="1">
    <citation type="submission" date="2016-11" db="EMBL/GenBank/DDBJ databases">
        <title>The genome sequence of Colletotrichum cuscutae.</title>
        <authorList>
            <person name="Baroncelli R."/>
        </authorList>
    </citation>
    <scope>NUCLEOTIDE SEQUENCE</scope>
    <source>
        <strain evidence="3">IMI 304802</strain>
    </source>
</reference>
<gene>
    <name evidence="3" type="ORF">CCUS01_12215</name>
</gene>
<comment type="caution">
    <text evidence="3">The sequence shown here is derived from an EMBL/GenBank/DDBJ whole genome shotgun (WGS) entry which is preliminary data.</text>
</comment>
<dbReference type="PANTHER" id="PTHR22893:SF91">
    <property type="entry name" value="NADPH DEHYDROGENASE 2-RELATED"/>
    <property type="match status" value="1"/>
</dbReference>
<dbReference type="GO" id="GO:0016491">
    <property type="term" value="F:oxidoreductase activity"/>
    <property type="evidence" value="ECO:0007669"/>
    <property type="project" value="InterPro"/>
</dbReference>
<sequence>MPILLGYPAIRATRPKSDIDTELTLKDPPRVTLRSGFVTATVKDSRALSAEGVPAKRHLELELPPGTSYEASGHVHTLPVNNAQLVRRALSYFRLSGDVVLTIQSESGRPLPVPSNTPVTAWDLFASYVELTGAATPRNIQQPNSATLTYTVEKKGIASNYLASLRSGSVLFVSPFPSTPHFYLPSAAPQATTPVIMIAAGAGLAPFRGFIQDRAISLRSGTTLAPALLFFGYHGQLLNDMYRDKLDSFETKNAVKVFRAFSRDGDISCKHAPHTTMSSLLQPVVVGNKLHLPNRVVMGSMTRNRCVDDCKPGGEQIQHYSERAKHGAGLIIAEGTFIDWQGCDWKWAPLMITEDHAQAWKKVTTAVHTQGGKIYFQPWHLGRCQNEQIPIMQAKNHPVVAPSKIPARGDKYRDLPGTPGHTHNITEIENPRDFVNKYRHSAILAKRAGFDGIELLAQGGYLPQQFLNSRANIRTDAYGGSVVNRCRFILEVSDVLAEVFGSEFVCIKICPTDQTNDSVVTYEEMKDVYTHLIKELVKRRIGIINLSRRGANHNTGTGDFFGNTTRPNGFPLPLGYDPVIDFGPLVKFPGSPSMLMANYDYTVDEANRLVGEGKLDLITFGRPFIYNPDVIFRIQHSIPFAENNRGNNVYYGPFEEPNQNYNDWPIAAAYASLCFCRL</sequence>
<dbReference type="InterPro" id="IPR013785">
    <property type="entry name" value="Aldolase_TIM"/>
</dbReference>
<dbReference type="InterPro" id="IPR017927">
    <property type="entry name" value="FAD-bd_FR_type"/>
</dbReference>
<feature type="domain" description="FAD-binding FR-type" evidence="2">
    <location>
        <begin position="35"/>
        <end position="185"/>
    </location>
</feature>
<accession>A0AAI9XF53</accession>
<dbReference type="InterPro" id="IPR017938">
    <property type="entry name" value="Riboflavin_synthase-like_b-brl"/>
</dbReference>
<name>A0AAI9XF53_9PEZI</name>
<dbReference type="PROSITE" id="PS51384">
    <property type="entry name" value="FAD_FR"/>
    <property type="match status" value="1"/>
</dbReference>
<dbReference type="PANTHER" id="PTHR22893">
    <property type="entry name" value="NADH OXIDOREDUCTASE-RELATED"/>
    <property type="match status" value="1"/>
</dbReference>
<dbReference type="InterPro" id="IPR001155">
    <property type="entry name" value="OxRdtase_FMN_N"/>
</dbReference>
<dbReference type="EMBL" id="MPDP01000316">
    <property type="protein sequence ID" value="KAK1446688.1"/>
    <property type="molecule type" value="Genomic_DNA"/>
</dbReference>
<evidence type="ECO:0000256" key="1">
    <source>
        <dbReference type="ARBA" id="ARBA00022630"/>
    </source>
</evidence>
<dbReference type="GO" id="GO:0010181">
    <property type="term" value="F:FMN binding"/>
    <property type="evidence" value="ECO:0007669"/>
    <property type="project" value="InterPro"/>
</dbReference>
<dbReference type="InterPro" id="IPR023173">
    <property type="entry name" value="NADPH_Cyt_P450_Rdtase_alpha"/>
</dbReference>
<protein>
    <recommendedName>
        <fullName evidence="2">FAD-binding FR-type domain-containing protein</fullName>
    </recommendedName>
</protein>
<evidence type="ECO:0000313" key="3">
    <source>
        <dbReference type="EMBL" id="KAK1446688.1"/>
    </source>
</evidence>